<feature type="transmembrane region" description="Helical" evidence="1">
    <location>
        <begin position="7"/>
        <end position="28"/>
    </location>
</feature>
<evidence type="ECO:0000313" key="2">
    <source>
        <dbReference type="EMBL" id="GHP14826.1"/>
    </source>
</evidence>
<keyword evidence="1" id="KW-0472">Membrane</keyword>
<keyword evidence="1" id="KW-1133">Transmembrane helix</keyword>
<evidence type="ECO:0000313" key="3">
    <source>
        <dbReference type="Proteomes" id="UP000604765"/>
    </source>
</evidence>
<feature type="transmembrane region" description="Helical" evidence="1">
    <location>
        <begin position="34"/>
        <end position="54"/>
    </location>
</feature>
<dbReference type="RefSeq" id="WP_203630804.1">
    <property type="nucleotide sequence ID" value="NZ_BNJR01000017.1"/>
</dbReference>
<name>A0ABQ3W288_9LACO</name>
<protein>
    <submittedName>
        <fullName evidence="2">Uncharacterized protein</fullName>
    </submittedName>
</protein>
<evidence type="ECO:0000256" key="1">
    <source>
        <dbReference type="SAM" id="Phobius"/>
    </source>
</evidence>
<dbReference type="EMBL" id="BNJR01000017">
    <property type="protein sequence ID" value="GHP14826.1"/>
    <property type="molecule type" value="Genomic_DNA"/>
</dbReference>
<gene>
    <name evidence="2" type="ORF">YK48G_22510</name>
</gene>
<organism evidence="2 3">
    <name type="scientific">Lentilactobacillus fungorum</name>
    <dbReference type="NCBI Taxonomy" id="2201250"/>
    <lineage>
        <taxon>Bacteria</taxon>
        <taxon>Bacillati</taxon>
        <taxon>Bacillota</taxon>
        <taxon>Bacilli</taxon>
        <taxon>Lactobacillales</taxon>
        <taxon>Lactobacillaceae</taxon>
        <taxon>Lentilactobacillus</taxon>
    </lineage>
</organism>
<sequence>MSTKSKITIISILSYGFFVILAYFFKFLSPAKIGITWTAFWYIAVALIVYYLWFKNLIFQRVIYYARQLNLTQADLANRLPNLKPNQIVPDPHRVNLFAPLFTFPLQGLDRLNTQLTQEARQNGIKPFK</sequence>
<proteinExistence type="predicted"/>
<keyword evidence="3" id="KW-1185">Reference proteome</keyword>
<dbReference type="Proteomes" id="UP000604765">
    <property type="component" value="Unassembled WGS sequence"/>
</dbReference>
<comment type="caution">
    <text evidence="2">The sequence shown here is derived from an EMBL/GenBank/DDBJ whole genome shotgun (WGS) entry which is preliminary data.</text>
</comment>
<keyword evidence="1" id="KW-0812">Transmembrane</keyword>
<accession>A0ABQ3W288</accession>
<reference evidence="2 3" key="1">
    <citation type="journal article" date="2021" name="Int. J. Syst. Evol. Microbiol.">
        <title>Lentilactobacillus fungorum sp. nov., isolated from spent mushroom substrates.</title>
        <authorList>
            <person name="Tohno M."/>
            <person name="Tanizawa Y."/>
            <person name="Kojima Y."/>
            <person name="Sakamoto M."/>
            <person name="Ohkuma M."/>
            <person name="Kobayashi H."/>
        </authorList>
    </citation>
    <scope>NUCLEOTIDE SEQUENCE [LARGE SCALE GENOMIC DNA]</scope>
    <source>
        <strain evidence="2 3">YK48G</strain>
    </source>
</reference>